<dbReference type="OrthoDB" id="3326at2157"/>
<dbReference type="KEGG" id="ncl:C5F47_01215"/>
<evidence type="ECO:0000313" key="3">
    <source>
        <dbReference type="Proteomes" id="UP000509771"/>
    </source>
</evidence>
<evidence type="ECO:0000313" key="2">
    <source>
        <dbReference type="EMBL" id="QLH02285.1"/>
    </source>
</evidence>
<dbReference type="EMBL" id="CP026993">
    <property type="protein sequence ID" value="QLH02285.1"/>
    <property type="molecule type" value="Genomic_DNA"/>
</dbReference>
<organism evidence="2 3">
    <name type="scientific">Nitrosopumilus cobalaminigenes</name>
    <dbReference type="NCBI Taxonomy" id="1470066"/>
    <lineage>
        <taxon>Archaea</taxon>
        <taxon>Nitrososphaerota</taxon>
        <taxon>Nitrososphaeria</taxon>
        <taxon>Nitrosopumilales</taxon>
        <taxon>Nitrosopumilaceae</taxon>
        <taxon>Nitrosopumilus</taxon>
    </lineage>
</organism>
<feature type="coiled-coil region" evidence="1">
    <location>
        <begin position="31"/>
        <end position="65"/>
    </location>
</feature>
<reference evidence="2 3" key="1">
    <citation type="submission" date="2018-02" db="EMBL/GenBank/DDBJ databases">
        <title>Complete genome of Nitrosopumilus cobalaminigenes HCA1.</title>
        <authorList>
            <person name="Qin W."/>
            <person name="Zheng Y."/>
            <person name="Stahl D.A."/>
        </authorList>
    </citation>
    <scope>NUCLEOTIDE SEQUENCE [LARGE SCALE GENOMIC DNA]</scope>
    <source>
        <strain evidence="2 3">HCA1</strain>
    </source>
</reference>
<dbReference type="Proteomes" id="UP000509771">
    <property type="component" value="Chromosome"/>
</dbReference>
<keyword evidence="3" id="KW-1185">Reference proteome</keyword>
<dbReference type="AlphaFoldDB" id="A0A7D5RB05"/>
<accession>A0A7D5RB05</accession>
<dbReference type="RefSeq" id="WP_179361118.1">
    <property type="nucleotide sequence ID" value="NZ_CP026993.1"/>
</dbReference>
<dbReference type="GeneID" id="56058591"/>
<keyword evidence="1" id="KW-0175">Coiled coil</keyword>
<proteinExistence type="predicted"/>
<evidence type="ECO:0000256" key="1">
    <source>
        <dbReference type="SAM" id="Coils"/>
    </source>
</evidence>
<sequence length="81" mass="9831">MKSESIDILKSEIDYKLGRIEFFKERLGLLENKEDREYDQSVRRLAKLKEEVRNLLQIMKFEEAIEFNEYKEIFEKLKANA</sequence>
<name>A0A7D5RB05_9ARCH</name>
<protein>
    <submittedName>
        <fullName evidence="2">Uncharacterized protein</fullName>
    </submittedName>
</protein>
<gene>
    <name evidence="2" type="ORF">C5F47_01215</name>
</gene>